<evidence type="ECO:0000313" key="1">
    <source>
        <dbReference type="Proteomes" id="UP000887565"/>
    </source>
</evidence>
<protein>
    <submittedName>
        <fullName evidence="2">Uncharacterized protein</fullName>
    </submittedName>
</protein>
<dbReference type="WBParaSite" id="nRc.2.0.1.t37378-RA">
    <property type="protein sequence ID" value="nRc.2.0.1.t37378-RA"/>
    <property type="gene ID" value="nRc.2.0.1.g37378"/>
</dbReference>
<evidence type="ECO:0000313" key="2">
    <source>
        <dbReference type="WBParaSite" id="nRc.2.0.1.t37378-RA"/>
    </source>
</evidence>
<proteinExistence type="predicted"/>
<keyword evidence="1" id="KW-1185">Reference proteome</keyword>
<sequence length="63" mass="7896">MNITLALNKMAAYVVRNIIEENYNDDENFNIFWWDRIFRDRINGFDILDERQFHERYCFDRQS</sequence>
<name>A0A915KEZ1_ROMCU</name>
<reference evidence="2" key="1">
    <citation type="submission" date="2022-11" db="UniProtKB">
        <authorList>
            <consortium name="WormBaseParasite"/>
        </authorList>
    </citation>
    <scope>IDENTIFICATION</scope>
</reference>
<organism evidence="1 2">
    <name type="scientific">Romanomermis culicivorax</name>
    <name type="common">Nematode worm</name>
    <dbReference type="NCBI Taxonomy" id="13658"/>
    <lineage>
        <taxon>Eukaryota</taxon>
        <taxon>Metazoa</taxon>
        <taxon>Ecdysozoa</taxon>
        <taxon>Nematoda</taxon>
        <taxon>Enoplea</taxon>
        <taxon>Dorylaimia</taxon>
        <taxon>Mermithida</taxon>
        <taxon>Mermithoidea</taxon>
        <taxon>Mermithidae</taxon>
        <taxon>Romanomermis</taxon>
    </lineage>
</organism>
<dbReference type="Proteomes" id="UP000887565">
    <property type="component" value="Unplaced"/>
</dbReference>
<accession>A0A915KEZ1</accession>
<dbReference type="AlphaFoldDB" id="A0A915KEZ1"/>